<dbReference type="AlphaFoldDB" id="A0AA35KHK2"/>
<reference evidence="1" key="1">
    <citation type="submission" date="2022-12" db="EMBL/GenBank/DDBJ databases">
        <authorList>
            <person name="Alioto T."/>
            <person name="Alioto T."/>
            <person name="Gomez Garrido J."/>
        </authorList>
    </citation>
    <scope>NUCLEOTIDE SEQUENCE</scope>
</reference>
<gene>
    <name evidence="1" type="ORF">PODLI_1B033656</name>
</gene>
<sequence length="110" mass="12977">MLNTEETTILLPFFLVRRLIFFLSRNLKAVICSYNPINAYLEVRFYRIAALIEFCTETSKRNWQSANSLLHLHKHLLYCMHITADGIYTVYIYMGVSYIHKNKIAEAIKK</sequence>
<evidence type="ECO:0000313" key="2">
    <source>
        <dbReference type="Proteomes" id="UP001178461"/>
    </source>
</evidence>
<proteinExistence type="predicted"/>
<name>A0AA35KHK2_9SAUR</name>
<keyword evidence="2" id="KW-1185">Reference proteome</keyword>
<protein>
    <submittedName>
        <fullName evidence="1">Uncharacterized protein</fullName>
    </submittedName>
</protein>
<accession>A0AA35KHK2</accession>
<dbReference type="EMBL" id="OX395131">
    <property type="protein sequence ID" value="CAI5776973.1"/>
    <property type="molecule type" value="Genomic_DNA"/>
</dbReference>
<evidence type="ECO:0000313" key="1">
    <source>
        <dbReference type="EMBL" id="CAI5776973.1"/>
    </source>
</evidence>
<organism evidence="1 2">
    <name type="scientific">Podarcis lilfordi</name>
    <name type="common">Lilford's wall lizard</name>
    <dbReference type="NCBI Taxonomy" id="74358"/>
    <lineage>
        <taxon>Eukaryota</taxon>
        <taxon>Metazoa</taxon>
        <taxon>Chordata</taxon>
        <taxon>Craniata</taxon>
        <taxon>Vertebrata</taxon>
        <taxon>Euteleostomi</taxon>
        <taxon>Lepidosauria</taxon>
        <taxon>Squamata</taxon>
        <taxon>Bifurcata</taxon>
        <taxon>Unidentata</taxon>
        <taxon>Episquamata</taxon>
        <taxon>Laterata</taxon>
        <taxon>Lacertibaenia</taxon>
        <taxon>Lacertidae</taxon>
        <taxon>Podarcis</taxon>
    </lineage>
</organism>
<dbReference type="Proteomes" id="UP001178461">
    <property type="component" value="Chromosome 6"/>
</dbReference>